<feature type="coiled-coil region" evidence="2">
    <location>
        <begin position="48"/>
        <end position="100"/>
    </location>
</feature>
<dbReference type="PANTHER" id="PTHR37313">
    <property type="entry name" value="UPF0749 PROTEIN RV1825"/>
    <property type="match status" value="1"/>
</dbReference>
<evidence type="ECO:0000313" key="3">
    <source>
        <dbReference type="EMBL" id="MDQ0164610.1"/>
    </source>
</evidence>
<dbReference type="Proteomes" id="UP001235840">
    <property type="component" value="Unassembled WGS sequence"/>
</dbReference>
<evidence type="ECO:0000313" key="4">
    <source>
        <dbReference type="Proteomes" id="UP001235840"/>
    </source>
</evidence>
<dbReference type="RefSeq" id="WP_307390486.1">
    <property type="nucleotide sequence ID" value="NZ_BAAADK010000018.1"/>
</dbReference>
<proteinExistence type="inferred from homology"/>
<dbReference type="PANTHER" id="PTHR37313:SF2">
    <property type="entry name" value="UPF0749 PROTEIN YLXX"/>
    <property type="match status" value="1"/>
</dbReference>
<keyword evidence="4" id="KW-1185">Reference proteome</keyword>
<evidence type="ECO:0000256" key="2">
    <source>
        <dbReference type="SAM" id="Coils"/>
    </source>
</evidence>
<protein>
    <submittedName>
        <fullName evidence="3">Uncharacterized protein YlxW (UPF0749 family)</fullName>
    </submittedName>
</protein>
<gene>
    <name evidence="3" type="ORF">J2S11_000510</name>
</gene>
<dbReference type="InterPro" id="IPR010273">
    <property type="entry name" value="DUF881"/>
</dbReference>
<organism evidence="3 4">
    <name type="scientific">Caldalkalibacillus horti</name>
    <dbReference type="NCBI Taxonomy" id="77523"/>
    <lineage>
        <taxon>Bacteria</taxon>
        <taxon>Bacillati</taxon>
        <taxon>Bacillota</taxon>
        <taxon>Bacilli</taxon>
        <taxon>Bacillales</taxon>
        <taxon>Bacillaceae</taxon>
        <taxon>Caldalkalibacillus</taxon>
    </lineage>
</organism>
<name>A0ABT9VVF7_9BACI</name>
<dbReference type="Pfam" id="PF05949">
    <property type="entry name" value="DUF881"/>
    <property type="match status" value="1"/>
</dbReference>
<keyword evidence="2" id="KW-0175">Coiled coil</keyword>
<comment type="similarity">
    <text evidence="1">Belongs to the UPF0749 family.</text>
</comment>
<comment type="caution">
    <text evidence="3">The sequence shown here is derived from an EMBL/GenBank/DDBJ whole genome shotgun (WGS) entry which is preliminary data.</text>
</comment>
<accession>A0ABT9VVF7</accession>
<sequence length="232" mass="25778">MKVRSKHVYLTLVALCAGFLISFSYQYTQDQGDTSYRSTLEWVQEDQLREKHNEVRKENSLYEQYLRELQQQISVKEAEMSEAQTDLSAIQHELEMLRLMAGLSEGAGPGITVSLEDSSFAADSHNPNDYIVHEQDVRRVVNELFASGAEGLSINGQRVTHLTNIRCVGPTIIVNGVKSSAPFQITAIGDQETLNQGLLLPGGVADSLRGWGITVKIEKHESLLLPAFIGKF</sequence>
<dbReference type="Gene3D" id="3.30.70.1880">
    <property type="entry name" value="Protein of unknown function DUF881"/>
    <property type="match status" value="1"/>
</dbReference>
<dbReference type="EMBL" id="JAUSTY010000002">
    <property type="protein sequence ID" value="MDQ0164610.1"/>
    <property type="molecule type" value="Genomic_DNA"/>
</dbReference>
<evidence type="ECO:0000256" key="1">
    <source>
        <dbReference type="ARBA" id="ARBA00009108"/>
    </source>
</evidence>
<reference evidence="3 4" key="1">
    <citation type="submission" date="2023-07" db="EMBL/GenBank/DDBJ databases">
        <title>Genomic Encyclopedia of Type Strains, Phase IV (KMG-IV): sequencing the most valuable type-strain genomes for metagenomic binning, comparative biology and taxonomic classification.</title>
        <authorList>
            <person name="Goeker M."/>
        </authorList>
    </citation>
    <scope>NUCLEOTIDE SEQUENCE [LARGE SCALE GENOMIC DNA]</scope>
    <source>
        <strain evidence="3 4">DSM 12751</strain>
    </source>
</reference>